<evidence type="ECO:0000256" key="4">
    <source>
        <dbReference type="ARBA" id="ARBA00023004"/>
    </source>
</evidence>
<evidence type="ECO:0000256" key="6">
    <source>
        <dbReference type="RuleBase" id="RU000461"/>
    </source>
</evidence>
<dbReference type="PRINTS" id="PR00463">
    <property type="entry name" value="EP450I"/>
</dbReference>
<evidence type="ECO:0000256" key="3">
    <source>
        <dbReference type="ARBA" id="ARBA00022723"/>
    </source>
</evidence>
<comment type="caution">
    <text evidence="7">The sequence shown here is derived from an EMBL/GenBank/DDBJ whole genome shotgun (WGS) entry which is preliminary data.</text>
</comment>
<comment type="cofactor">
    <cofactor evidence="1 5">
        <name>heme</name>
        <dbReference type="ChEBI" id="CHEBI:30413"/>
    </cofactor>
</comment>
<dbReference type="InterPro" id="IPR017972">
    <property type="entry name" value="Cyt_P450_CS"/>
</dbReference>
<evidence type="ECO:0000256" key="1">
    <source>
        <dbReference type="ARBA" id="ARBA00001971"/>
    </source>
</evidence>
<dbReference type="GO" id="GO:0005506">
    <property type="term" value="F:iron ion binding"/>
    <property type="evidence" value="ECO:0007669"/>
    <property type="project" value="InterPro"/>
</dbReference>
<dbReference type="Pfam" id="PF00067">
    <property type="entry name" value="p450"/>
    <property type="match status" value="1"/>
</dbReference>
<dbReference type="PANTHER" id="PTHR24305">
    <property type="entry name" value="CYTOCHROME P450"/>
    <property type="match status" value="1"/>
</dbReference>
<dbReference type="InterPro" id="IPR050121">
    <property type="entry name" value="Cytochrome_P450_monoxygenase"/>
</dbReference>
<gene>
    <name evidence="7" type="ORF">RRF57_004809</name>
</gene>
<dbReference type="GO" id="GO:0004497">
    <property type="term" value="F:monooxygenase activity"/>
    <property type="evidence" value="ECO:0007669"/>
    <property type="project" value="UniProtKB-KW"/>
</dbReference>
<reference evidence="7 8" key="1">
    <citation type="submission" date="2023-10" db="EMBL/GenBank/DDBJ databases">
        <title>Draft genome sequence of Xylaria bambusicola isolate GMP-LS, the root and basal stem rot pathogen of sugarcane in Indonesia.</title>
        <authorList>
            <person name="Selvaraj P."/>
            <person name="Muralishankar V."/>
            <person name="Muruganantham S."/>
            <person name="Sp S."/>
            <person name="Haryani S."/>
            <person name="Lau K.J.X."/>
            <person name="Naqvi N.I."/>
        </authorList>
    </citation>
    <scope>NUCLEOTIDE SEQUENCE [LARGE SCALE GENOMIC DNA]</scope>
    <source>
        <strain evidence="7">GMP-LS</strain>
    </source>
</reference>
<dbReference type="GO" id="GO:0016705">
    <property type="term" value="F:oxidoreductase activity, acting on paired donors, with incorporation or reduction of molecular oxygen"/>
    <property type="evidence" value="ECO:0007669"/>
    <property type="project" value="InterPro"/>
</dbReference>
<dbReference type="PRINTS" id="PR00385">
    <property type="entry name" value="P450"/>
</dbReference>
<keyword evidence="3 5" id="KW-0479">Metal-binding</keyword>
<protein>
    <recommendedName>
        <fullName evidence="9">Cytochrome P450</fullName>
    </recommendedName>
</protein>
<evidence type="ECO:0000256" key="2">
    <source>
        <dbReference type="ARBA" id="ARBA00022617"/>
    </source>
</evidence>
<dbReference type="InterPro" id="IPR001128">
    <property type="entry name" value="Cyt_P450"/>
</dbReference>
<keyword evidence="8" id="KW-1185">Reference proteome</keyword>
<feature type="binding site" description="axial binding residue" evidence="5">
    <location>
        <position position="440"/>
    </location>
    <ligand>
        <name>heme</name>
        <dbReference type="ChEBI" id="CHEBI:30413"/>
    </ligand>
    <ligandPart>
        <name>Fe</name>
        <dbReference type="ChEBI" id="CHEBI:18248"/>
    </ligandPart>
</feature>
<accession>A0AAN7UJ25</accession>
<dbReference type="PANTHER" id="PTHR24305:SF226">
    <property type="entry name" value="CYTOCHROME P450 MONOOXYGENASE"/>
    <property type="match status" value="1"/>
</dbReference>
<evidence type="ECO:0000313" key="7">
    <source>
        <dbReference type="EMBL" id="KAK5629094.1"/>
    </source>
</evidence>
<dbReference type="Gene3D" id="1.10.630.10">
    <property type="entry name" value="Cytochrome P450"/>
    <property type="match status" value="1"/>
</dbReference>
<dbReference type="AlphaFoldDB" id="A0AAN7UJ25"/>
<dbReference type="CDD" id="cd11061">
    <property type="entry name" value="CYP67-like"/>
    <property type="match status" value="1"/>
</dbReference>
<dbReference type="EMBL" id="JAWHQM010000010">
    <property type="protein sequence ID" value="KAK5629094.1"/>
    <property type="molecule type" value="Genomic_DNA"/>
</dbReference>
<sequence length="512" mass="58021">MMFALVIGYRLFFHPLSTYPGPLLAKVSDIYAGFYALGMRLHLVMYSDLKKYGPVVRHGPNKLVFSSPKALQGNFSTLYNRDEDILTFQDIYNNERVTKSHVYELTVTSGKPSIFNAIDKQKHRRKRKLIGQAITDKAMRSFEPTMLGQIDIFIKEVLLASKASQPVNITDFTKRLGADIVGHLAFGYALNMQTDPTNRFVLQGLAVGSYQNNSFMQFPMLKNLRLQNLLIIVGYKSRMKYKNLLQQMITHRLSQEKHARNDLYSFVVDHLDDPTVGVTTSELWSEALFFFPAGGDTTTTAMSALFFYLAQYRDVYEKLTTEIRQTFDSEVSIRNGPQLSSCKYLRACIDEALRMSPPVGGTLWRELYSDELYNGPFIVDGHMIPPGTQVGVSIYALHHDEQYFDDPFVFRPDRWLTEDQAILSRMNSAFSPFSIGGRGCAGKAMAYLEASLVIAKTLWRFDFTLAPGRKGQVGMGVAGKGTGRSRPKEFQLYDTSGSRHDGPNLIFRERHL</sequence>
<proteinExistence type="inferred from homology"/>
<name>A0AAN7UJ25_9PEZI</name>
<evidence type="ECO:0000313" key="8">
    <source>
        <dbReference type="Proteomes" id="UP001305414"/>
    </source>
</evidence>
<evidence type="ECO:0008006" key="9">
    <source>
        <dbReference type="Google" id="ProtNLM"/>
    </source>
</evidence>
<organism evidence="7 8">
    <name type="scientific">Xylaria bambusicola</name>
    <dbReference type="NCBI Taxonomy" id="326684"/>
    <lineage>
        <taxon>Eukaryota</taxon>
        <taxon>Fungi</taxon>
        <taxon>Dikarya</taxon>
        <taxon>Ascomycota</taxon>
        <taxon>Pezizomycotina</taxon>
        <taxon>Sordariomycetes</taxon>
        <taxon>Xylariomycetidae</taxon>
        <taxon>Xylariales</taxon>
        <taxon>Xylariaceae</taxon>
        <taxon>Xylaria</taxon>
    </lineage>
</organism>
<keyword evidence="4 5" id="KW-0408">Iron</keyword>
<dbReference type="PROSITE" id="PS00086">
    <property type="entry name" value="CYTOCHROME_P450"/>
    <property type="match status" value="1"/>
</dbReference>
<dbReference type="InterPro" id="IPR036396">
    <property type="entry name" value="Cyt_P450_sf"/>
</dbReference>
<keyword evidence="6" id="KW-0503">Monooxygenase</keyword>
<comment type="similarity">
    <text evidence="6">Belongs to the cytochrome P450 family.</text>
</comment>
<dbReference type="Proteomes" id="UP001305414">
    <property type="component" value="Unassembled WGS sequence"/>
</dbReference>
<dbReference type="InterPro" id="IPR002401">
    <property type="entry name" value="Cyt_P450_E_grp-I"/>
</dbReference>
<evidence type="ECO:0000256" key="5">
    <source>
        <dbReference type="PIRSR" id="PIRSR602401-1"/>
    </source>
</evidence>
<keyword evidence="6" id="KW-0560">Oxidoreductase</keyword>
<dbReference type="SUPFAM" id="SSF48264">
    <property type="entry name" value="Cytochrome P450"/>
    <property type="match status" value="1"/>
</dbReference>
<dbReference type="GO" id="GO:0020037">
    <property type="term" value="F:heme binding"/>
    <property type="evidence" value="ECO:0007669"/>
    <property type="project" value="InterPro"/>
</dbReference>
<keyword evidence="2 5" id="KW-0349">Heme</keyword>